<feature type="signal peptide" evidence="9">
    <location>
        <begin position="1"/>
        <end position="24"/>
    </location>
</feature>
<dbReference type="GO" id="GO:0006829">
    <property type="term" value="P:zinc ion transport"/>
    <property type="evidence" value="ECO:0007669"/>
    <property type="project" value="InterPro"/>
</dbReference>
<proteinExistence type="predicted"/>
<evidence type="ECO:0008006" key="12">
    <source>
        <dbReference type="Google" id="ProtNLM"/>
    </source>
</evidence>
<dbReference type="RefSeq" id="XP_003025189.1">
    <property type="nucleotide sequence ID" value="XM_003025143.1"/>
</dbReference>
<keyword evidence="9" id="KW-0732">Signal</keyword>
<feature type="transmembrane region" description="Helical" evidence="8">
    <location>
        <begin position="312"/>
        <end position="330"/>
    </location>
</feature>
<keyword evidence="4 8" id="KW-1133">Transmembrane helix</keyword>
<accession>D4D0P9</accession>
<keyword evidence="6 8" id="KW-0472">Membrane</keyword>
<feature type="compositionally biased region" description="Basic and acidic residues" evidence="7">
    <location>
        <begin position="132"/>
        <end position="144"/>
    </location>
</feature>
<evidence type="ECO:0000256" key="1">
    <source>
        <dbReference type="ARBA" id="ARBA00004127"/>
    </source>
</evidence>
<evidence type="ECO:0000256" key="2">
    <source>
        <dbReference type="ARBA" id="ARBA00004394"/>
    </source>
</evidence>
<dbReference type="Pfam" id="PF02535">
    <property type="entry name" value="Zip"/>
    <property type="match status" value="1"/>
</dbReference>
<feature type="compositionally biased region" description="Basic and acidic residues" evidence="7">
    <location>
        <begin position="105"/>
        <end position="125"/>
    </location>
</feature>
<comment type="caution">
    <text evidence="10">The sequence shown here is derived from an EMBL/GenBank/DDBJ whole genome shotgun (WGS) entry which is preliminary data.</text>
</comment>
<dbReference type="GO" id="GO:0046873">
    <property type="term" value="F:metal ion transmembrane transporter activity"/>
    <property type="evidence" value="ECO:0007669"/>
    <property type="project" value="InterPro"/>
</dbReference>
<dbReference type="GO" id="GO:0000139">
    <property type="term" value="C:Golgi membrane"/>
    <property type="evidence" value="ECO:0007669"/>
    <property type="project" value="UniProtKB-SubCell"/>
</dbReference>
<organism evidence="10 11">
    <name type="scientific">Trichophyton verrucosum (strain HKI 0517)</name>
    <dbReference type="NCBI Taxonomy" id="663202"/>
    <lineage>
        <taxon>Eukaryota</taxon>
        <taxon>Fungi</taxon>
        <taxon>Dikarya</taxon>
        <taxon>Ascomycota</taxon>
        <taxon>Pezizomycotina</taxon>
        <taxon>Eurotiomycetes</taxon>
        <taxon>Eurotiomycetidae</taxon>
        <taxon>Onygenales</taxon>
        <taxon>Arthrodermataceae</taxon>
        <taxon>Trichophyton</taxon>
    </lineage>
</organism>
<feature type="compositionally biased region" description="Low complexity" evidence="7">
    <location>
        <begin position="199"/>
        <end position="212"/>
    </location>
</feature>
<evidence type="ECO:0000256" key="5">
    <source>
        <dbReference type="ARBA" id="ARBA00023034"/>
    </source>
</evidence>
<feature type="region of interest" description="Disordered" evidence="7">
    <location>
        <begin position="338"/>
        <end position="365"/>
    </location>
</feature>
<sequence length="548" mass="59704">MSALGVGLLVGTSLIVIIPEGVETLYSSPVKPSQQGHESGHRRRDVLEHGVGVRWNHRAEVVSVPQSMNGRGIGNEANWRLSGREEAAPDADKPQPDAPVDGDGSDGKGKKEGKMGDGDKNKPDGHDDDDEHEHGHKHEHEDSGPHAWIGVGLIGGFILMYLVDKLPQYASSSSKQQQRPYHISLDNLGSGIGRGISPARTSGSGSRSGSSSAGMATTAGLVIHAAADGIALGASTSNMSLSLIIFVAIMVHKAPASFGLTSVLLKQGHTTKSARAHLLVFSLAAPVGALLTWVAAHTILAGHASDEQSTRWRTGMLLLFSAGTFLYVAMHTMQENPLEPARRESHANGYVDGRDPPQRPKQSMRDLVARTETTEYIINRNLFAFLYIHIIKQPLHVTRIFYPGQLIDRLKSLRFLRGNEREKKKRMRDTKPGAPDAGSIAQLYLEDRPACWDRPRSAPDNSRRRIDQVASHSIYRTRRCQTARSLVCSSARPLDRLCPKRWALAGLVDTSKGPVRYFMLHLQPPAPPRSPGKPTQATESLKGNIAFD</sequence>
<evidence type="ECO:0000256" key="9">
    <source>
        <dbReference type="SAM" id="SignalP"/>
    </source>
</evidence>
<gene>
    <name evidence="10" type="ORF">TRV_00644</name>
</gene>
<feature type="transmembrane region" description="Helical" evidence="8">
    <location>
        <begin position="241"/>
        <end position="265"/>
    </location>
</feature>
<name>D4D0P9_TRIVH</name>
<dbReference type="AlphaFoldDB" id="D4D0P9"/>
<dbReference type="HOGENOM" id="CLU_497141_0_0_1"/>
<keyword evidence="3 8" id="KW-0812">Transmembrane</keyword>
<dbReference type="GeneID" id="9580682"/>
<dbReference type="PANTHER" id="PTHR16133">
    <property type="entry name" value="SOLUTE CARRIER FAMILY 39 ZINC TRANSPORTER , MEMBER 9-RELATED"/>
    <property type="match status" value="1"/>
</dbReference>
<comment type="subcellular location">
    <subcellularLocation>
        <location evidence="1">Endomembrane system</location>
        <topology evidence="1">Multi-pass membrane protein</topology>
    </subcellularLocation>
    <subcellularLocation>
        <location evidence="2">Golgi apparatus membrane</location>
    </subcellularLocation>
</comment>
<evidence type="ECO:0000256" key="8">
    <source>
        <dbReference type="SAM" id="Phobius"/>
    </source>
</evidence>
<feature type="compositionally biased region" description="Basic and acidic residues" evidence="7">
    <location>
        <begin position="340"/>
        <end position="365"/>
    </location>
</feature>
<dbReference type="PANTHER" id="PTHR16133:SF0">
    <property type="entry name" value="ZINC_IRON REGULATED TRANSPORTER-RELATED PROTEIN 102B, ISOFORM E"/>
    <property type="match status" value="1"/>
</dbReference>
<feature type="region of interest" description="Disordered" evidence="7">
    <location>
        <begin position="172"/>
        <end position="212"/>
    </location>
</feature>
<dbReference type="KEGG" id="tve:TRV_00644"/>
<protein>
    <recommendedName>
        <fullName evidence="12">ZIP metal ion transporter</fullName>
    </recommendedName>
</protein>
<feature type="compositionally biased region" description="Basic and acidic residues" evidence="7">
    <location>
        <begin position="84"/>
        <end position="95"/>
    </location>
</feature>
<keyword evidence="5" id="KW-0333">Golgi apparatus</keyword>
<feature type="region of interest" description="Disordered" evidence="7">
    <location>
        <begin position="523"/>
        <end position="548"/>
    </location>
</feature>
<feature type="region of interest" description="Disordered" evidence="7">
    <location>
        <begin position="84"/>
        <end position="146"/>
    </location>
</feature>
<feature type="chain" id="PRO_5003055890" description="ZIP metal ion transporter" evidence="9">
    <location>
        <begin position="25"/>
        <end position="548"/>
    </location>
</feature>
<evidence type="ECO:0000256" key="3">
    <source>
        <dbReference type="ARBA" id="ARBA00022692"/>
    </source>
</evidence>
<evidence type="ECO:0000256" key="6">
    <source>
        <dbReference type="ARBA" id="ARBA00023136"/>
    </source>
</evidence>
<dbReference type="InterPro" id="IPR003689">
    <property type="entry name" value="ZIP"/>
</dbReference>
<evidence type="ECO:0000313" key="11">
    <source>
        <dbReference type="Proteomes" id="UP000008383"/>
    </source>
</evidence>
<dbReference type="OrthoDB" id="19859at2759"/>
<evidence type="ECO:0000313" key="10">
    <source>
        <dbReference type="EMBL" id="EFE44578.1"/>
    </source>
</evidence>
<reference evidence="11" key="1">
    <citation type="journal article" date="2011" name="Genome Biol.">
        <title>Comparative and functional genomics provide insights into the pathogenicity of dermatophytic fungi.</title>
        <authorList>
            <person name="Burmester A."/>
            <person name="Shelest E."/>
            <person name="Gloeckner G."/>
            <person name="Heddergott C."/>
            <person name="Schindler S."/>
            <person name="Staib P."/>
            <person name="Heidel A."/>
            <person name="Felder M."/>
            <person name="Petzold A."/>
            <person name="Szafranski K."/>
            <person name="Feuermann M."/>
            <person name="Pedruzzi I."/>
            <person name="Priebe S."/>
            <person name="Groth M."/>
            <person name="Winkler R."/>
            <person name="Li W."/>
            <person name="Kniemeyer O."/>
            <person name="Schroeckh V."/>
            <person name="Hertweck C."/>
            <person name="Hube B."/>
            <person name="White T.C."/>
            <person name="Platzer M."/>
            <person name="Guthke R."/>
            <person name="Heitman J."/>
            <person name="Woestemeyer J."/>
            <person name="Zipfel P.F."/>
            <person name="Monod M."/>
            <person name="Brakhage A.A."/>
        </authorList>
    </citation>
    <scope>NUCLEOTIDE SEQUENCE [LARGE SCALE GENOMIC DNA]</scope>
    <source>
        <strain evidence="11">HKI 0517</strain>
    </source>
</reference>
<evidence type="ECO:0000256" key="7">
    <source>
        <dbReference type="SAM" id="MobiDB-lite"/>
    </source>
</evidence>
<keyword evidence="11" id="KW-1185">Reference proteome</keyword>
<dbReference type="EMBL" id="ACYE01000039">
    <property type="protein sequence ID" value="EFE44578.1"/>
    <property type="molecule type" value="Genomic_DNA"/>
</dbReference>
<feature type="transmembrane region" description="Helical" evidence="8">
    <location>
        <begin position="277"/>
        <end position="300"/>
    </location>
</feature>
<dbReference type="Proteomes" id="UP000008383">
    <property type="component" value="Unassembled WGS sequence"/>
</dbReference>
<dbReference type="InterPro" id="IPR045891">
    <property type="entry name" value="ZIP9"/>
</dbReference>
<evidence type="ECO:0000256" key="4">
    <source>
        <dbReference type="ARBA" id="ARBA00022989"/>
    </source>
</evidence>